<comment type="caution">
    <text evidence="2">The sequence shown here is derived from an EMBL/GenBank/DDBJ whole genome shotgun (WGS) entry which is preliminary data.</text>
</comment>
<evidence type="ECO:0000313" key="2">
    <source>
        <dbReference type="EMBL" id="CAK6962502.1"/>
    </source>
</evidence>
<dbReference type="EMBL" id="CAWUFR010000058">
    <property type="protein sequence ID" value="CAK6962502.1"/>
    <property type="molecule type" value="Genomic_DNA"/>
</dbReference>
<evidence type="ECO:0000256" key="1">
    <source>
        <dbReference type="SAM" id="MobiDB-lite"/>
    </source>
</evidence>
<feature type="region of interest" description="Disordered" evidence="1">
    <location>
        <begin position="40"/>
        <end position="103"/>
    </location>
</feature>
<dbReference type="AlphaFoldDB" id="A0AAV1NT74"/>
<evidence type="ECO:0000313" key="3">
    <source>
        <dbReference type="Proteomes" id="UP001314229"/>
    </source>
</evidence>
<accession>A0AAV1NT74</accession>
<protein>
    <submittedName>
        <fullName evidence="2">Uncharacterized protein</fullName>
    </submittedName>
</protein>
<reference evidence="2 3" key="1">
    <citation type="submission" date="2024-01" db="EMBL/GenBank/DDBJ databases">
        <authorList>
            <person name="Alioto T."/>
            <person name="Alioto T."/>
            <person name="Gomez Garrido J."/>
        </authorList>
    </citation>
    <scope>NUCLEOTIDE SEQUENCE [LARGE SCALE GENOMIC DNA]</scope>
</reference>
<gene>
    <name evidence="2" type="ORF">FSCOSCO3_A004502</name>
</gene>
<proteinExistence type="predicted"/>
<name>A0AAV1NT74_SCOSC</name>
<keyword evidence="3" id="KW-1185">Reference proteome</keyword>
<feature type="compositionally biased region" description="Low complexity" evidence="1">
    <location>
        <begin position="51"/>
        <end position="63"/>
    </location>
</feature>
<organism evidence="2 3">
    <name type="scientific">Scomber scombrus</name>
    <name type="common">Atlantic mackerel</name>
    <name type="synonym">Scomber vernalis</name>
    <dbReference type="NCBI Taxonomy" id="13677"/>
    <lineage>
        <taxon>Eukaryota</taxon>
        <taxon>Metazoa</taxon>
        <taxon>Chordata</taxon>
        <taxon>Craniata</taxon>
        <taxon>Vertebrata</taxon>
        <taxon>Euteleostomi</taxon>
        <taxon>Actinopterygii</taxon>
        <taxon>Neopterygii</taxon>
        <taxon>Teleostei</taxon>
        <taxon>Neoteleostei</taxon>
        <taxon>Acanthomorphata</taxon>
        <taxon>Pelagiaria</taxon>
        <taxon>Scombriformes</taxon>
        <taxon>Scombridae</taxon>
        <taxon>Scomber</taxon>
    </lineage>
</organism>
<sequence>MGATPCCHTQLIPVLCGQLAVQCASWTRRCALGAPLLCSSESTPRPPSLPPSSISTSTSAETSQLEERAHPSGSLNSNRGTPCPSPDPPQLGHRVLQRDQSRKCVPLTRSSRCAVPVRSGRFSPPLENSIPPWRTVFPELDELLESFEQVREES</sequence>
<dbReference type="Proteomes" id="UP001314229">
    <property type="component" value="Unassembled WGS sequence"/>
</dbReference>